<dbReference type="PANTHER" id="PTHR11246:SF3">
    <property type="entry name" value="CROOKED NECK-LIKE PROTEIN 1"/>
    <property type="match status" value="1"/>
</dbReference>
<dbReference type="PANTHER" id="PTHR11246">
    <property type="entry name" value="PRE-MRNA SPLICING FACTOR"/>
    <property type="match status" value="1"/>
</dbReference>
<dbReference type="Proteomes" id="UP000019384">
    <property type="component" value="Unassembled WGS sequence"/>
</dbReference>
<evidence type="ECO:0000256" key="5">
    <source>
        <dbReference type="ARBA" id="ARBA00022737"/>
    </source>
</evidence>
<dbReference type="RefSeq" id="XP_022460546.1">
    <property type="nucleotide sequence ID" value="XM_022601284.1"/>
</dbReference>
<keyword evidence="4" id="KW-0747">Spliceosome</keyword>
<accession>W6MPK0</accession>
<name>W6MPK0_9ASCO</name>
<evidence type="ECO:0000256" key="3">
    <source>
        <dbReference type="ARBA" id="ARBA00022664"/>
    </source>
</evidence>
<dbReference type="GO" id="GO:0000354">
    <property type="term" value="P:cis assembly of pre-catalytic spliceosome"/>
    <property type="evidence" value="ECO:0007669"/>
    <property type="project" value="EnsemblFungi"/>
</dbReference>
<reference evidence="10" key="1">
    <citation type="submission" date="2013-12" db="EMBL/GenBank/DDBJ databases">
        <authorList>
            <person name="Genoscope - CEA"/>
        </authorList>
    </citation>
    <scope>NUCLEOTIDE SEQUENCE</scope>
    <source>
        <strain evidence="10">CBS 1993</strain>
    </source>
</reference>
<dbReference type="SUPFAM" id="SSF48452">
    <property type="entry name" value="TPR-like"/>
    <property type="match status" value="4"/>
</dbReference>
<dbReference type="GO" id="GO:0000785">
    <property type="term" value="C:chromatin"/>
    <property type="evidence" value="ECO:0007669"/>
    <property type="project" value="EnsemblFungi"/>
</dbReference>
<evidence type="ECO:0000256" key="4">
    <source>
        <dbReference type="ARBA" id="ARBA00022728"/>
    </source>
</evidence>
<sequence length="685" mass="81442">MEQLAQKEDQEKALIARFKAPAQKQITAEQILLEAYESRDKPQQSKPEYKLTDLEELHEFQRRKRTEYENALRVKRLDIGQWKRYANFEIEQHDFNRARSIFERALEVDHANVPLWIRYAQVEISGRNINHARNVLERGVTILPMVYKLWYQYISVEESIGDVLGVRALFERWLKYKPGKEAWGAYVNFETRYRQFDRARLIYERFVVAYPEWESWNRWIQFERTYGSEENIRTVYKLSFSSMKEIGRVSGEQIISWCEWESSAGYVTKARELFQWALKTLSGDDRSTVYDGYSKFEKQYGDREGIEFVILQKRKQKYLKSLEEDKRDYDAWWALFNLLQGDHTVTTDEVRSFYKDALASSPDSHRKDDWRRYIYLPIRYAVWEELTENSEENARGVYESILKLIPHRTFTFAKVWISYAEFEIRNNNLAKARKILGRSLGICPKKKLYKYYIEFETQMKDFDRVRKIYEKFLENFPTDADVWINFANLEGMLGEETRLGAIYDLAYDELDSKSDKRKVWLAFIDHEVEESDFDKARHLYGKLLEDNKSDPQTWISAALFELSLPSDEQLLDYQQNGEEEGFEFDVSEAAKDKARAIFEAGLKTFKKTSATESRITLLEAFKQFEEIYGNEETLEAISKRLPSVVKKIRTIDGTQEEYNDYVFPDDKSMSEFMKNAKKWMLASKK</sequence>
<feature type="domain" description="Pre-mRNA-splicing factor Syf1-like N-terminal HAT-repeats" evidence="9">
    <location>
        <begin position="66"/>
        <end position="212"/>
    </location>
</feature>
<reference evidence="10" key="2">
    <citation type="submission" date="2014-02" db="EMBL/GenBank/DDBJ databases">
        <title>Complete DNA sequence of /Kuraishia capsulata/ illustrates novel genomic features among budding yeasts (/Saccharomycotina/).</title>
        <authorList>
            <person name="Morales L."/>
            <person name="Noel B."/>
            <person name="Porcel B."/>
            <person name="Marcet-Houben M."/>
            <person name="Hullo M-F."/>
            <person name="Sacerdot C."/>
            <person name="Tekaia F."/>
            <person name="Leh-Louis V."/>
            <person name="Despons L."/>
            <person name="Khanna V."/>
            <person name="Aury J-M."/>
            <person name="Barbe V."/>
            <person name="Couloux A."/>
            <person name="Labadie K."/>
            <person name="Pelletier E."/>
            <person name="Souciet J-L."/>
            <person name="Boekhout T."/>
            <person name="Gabaldon T."/>
            <person name="Wincker P."/>
            <person name="Dujon B."/>
        </authorList>
    </citation>
    <scope>NUCLEOTIDE SEQUENCE</scope>
    <source>
        <strain evidence="10">CBS 1993</strain>
    </source>
</reference>
<dbReference type="GO" id="GO:0071008">
    <property type="term" value="C:U2-type post-mRNA release spliceosomal complex"/>
    <property type="evidence" value="ECO:0007669"/>
    <property type="project" value="EnsemblFungi"/>
</dbReference>
<keyword evidence="3" id="KW-0507">mRNA processing</keyword>
<dbReference type="InterPro" id="IPR045075">
    <property type="entry name" value="Syf1-like"/>
</dbReference>
<gene>
    <name evidence="10" type="ORF">KUCA_T00004539001</name>
</gene>
<keyword evidence="11" id="KW-1185">Reference proteome</keyword>
<keyword evidence="7" id="KW-0539">Nucleus</keyword>
<dbReference type="GO" id="GO:0071006">
    <property type="term" value="C:U2-type catalytic step 1 spliceosome"/>
    <property type="evidence" value="ECO:0007669"/>
    <property type="project" value="EnsemblFungi"/>
</dbReference>
<dbReference type="AlphaFoldDB" id="W6MPK0"/>
<evidence type="ECO:0000256" key="7">
    <source>
        <dbReference type="ARBA" id="ARBA00023242"/>
    </source>
</evidence>
<dbReference type="EMBL" id="HG793129">
    <property type="protein sequence ID" value="CDK28556.1"/>
    <property type="molecule type" value="Genomic_DNA"/>
</dbReference>
<dbReference type="Gene3D" id="1.25.40.10">
    <property type="entry name" value="Tetratricopeptide repeat domain"/>
    <property type="match status" value="4"/>
</dbReference>
<dbReference type="OrthoDB" id="541719at2759"/>
<dbReference type="HOGENOM" id="CLU_011554_1_0_1"/>
<dbReference type="GeneID" id="34521934"/>
<dbReference type="InterPro" id="IPR003107">
    <property type="entry name" value="HAT"/>
</dbReference>
<dbReference type="GO" id="GO:0071011">
    <property type="term" value="C:precatalytic spliceosome"/>
    <property type="evidence" value="ECO:0007669"/>
    <property type="project" value="TreeGrafter"/>
</dbReference>
<dbReference type="GO" id="GO:0071004">
    <property type="term" value="C:U2-type prespliceosome"/>
    <property type="evidence" value="ECO:0007669"/>
    <property type="project" value="EnsemblFungi"/>
</dbReference>
<evidence type="ECO:0000256" key="2">
    <source>
        <dbReference type="ARBA" id="ARBA00008644"/>
    </source>
</evidence>
<dbReference type="Pfam" id="PF23240">
    <property type="entry name" value="HAT_PRP39_N"/>
    <property type="match status" value="1"/>
</dbReference>
<comment type="similarity">
    <text evidence="2">Belongs to the crooked-neck family.</text>
</comment>
<proteinExistence type="inferred from homology"/>
<keyword evidence="6" id="KW-0508">mRNA splicing</keyword>
<dbReference type="InterPro" id="IPR011990">
    <property type="entry name" value="TPR-like_helical_dom_sf"/>
</dbReference>
<evidence type="ECO:0000256" key="6">
    <source>
        <dbReference type="ARBA" id="ARBA00023187"/>
    </source>
</evidence>
<keyword evidence="5" id="KW-0677">Repeat</keyword>
<dbReference type="GO" id="GO:0003688">
    <property type="term" value="F:DNA replication origin binding"/>
    <property type="evidence" value="ECO:0007669"/>
    <property type="project" value="EnsemblFungi"/>
</dbReference>
<comment type="subcellular location">
    <subcellularLocation>
        <location evidence="1">Nucleus</location>
    </subcellularLocation>
</comment>
<dbReference type="SMART" id="SM00386">
    <property type="entry name" value="HAT"/>
    <property type="match status" value="12"/>
</dbReference>
<dbReference type="GO" id="GO:0000974">
    <property type="term" value="C:Prp19 complex"/>
    <property type="evidence" value="ECO:0007669"/>
    <property type="project" value="EnsemblFungi"/>
</dbReference>
<evidence type="ECO:0000256" key="8">
    <source>
        <dbReference type="ARBA" id="ARBA00039167"/>
    </source>
</evidence>
<evidence type="ECO:0000259" key="9">
    <source>
        <dbReference type="Pfam" id="PF23233"/>
    </source>
</evidence>
<dbReference type="STRING" id="1382522.W6MPK0"/>
<evidence type="ECO:0000313" key="11">
    <source>
        <dbReference type="Proteomes" id="UP000019384"/>
    </source>
</evidence>
<dbReference type="GO" id="GO:0003682">
    <property type="term" value="F:chromatin binding"/>
    <property type="evidence" value="ECO:0007669"/>
    <property type="project" value="EnsemblFungi"/>
</dbReference>
<evidence type="ECO:0000256" key="1">
    <source>
        <dbReference type="ARBA" id="ARBA00004123"/>
    </source>
</evidence>
<protein>
    <recommendedName>
        <fullName evidence="8">Pre-mRNA-splicing factor CLF1</fullName>
    </recommendedName>
</protein>
<dbReference type="GO" id="GO:0071007">
    <property type="term" value="C:U2-type catalytic step 2 spliceosome"/>
    <property type="evidence" value="ECO:0007669"/>
    <property type="project" value="EnsemblFungi"/>
</dbReference>
<dbReference type="InterPro" id="IPR055433">
    <property type="entry name" value="HAT_Syf1-like_N"/>
</dbReference>
<dbReference type="GO" id="GO:0006270">
    <property type="term" value="P:DNA replication initiation"/>
    <property type="evidence" value="ECO:0007669"/>
    <property type="project" value="EnsemblFungi"/>
</dbReference>
<evidence type="ECO:0000313" key="10">
    <source>
        <dbReference type="EMBL" id="CDK28556.1"/>
    </source>
</evidence>
<dbReference type="Pfam" id="PF23233">
    <property type="entry name" value="HAT_Syf1_CNRKL1_N"/>
    <property type="match status" value="1"/>
</dbReference>
<organism evidence="10 11">
    <name type="scientific">Kuraishia capsulata CBS 1993</name>
    <dbReference type="NCBI Taxonomy" id="1382522"/>
    <lineage>
        <taxon>Eukaryota</taxon>
        <taxon>Fungi</taxon>
        <taxon>Dikarya</taxon>
        <taxon>Ascomycota</taxon>
        <taxon>Saccharomycotina</taxon>
        <taxon>Pichiomycetes</taxon>
        <taxon>Pichiales</taxon>
        <taxon>Pichiaceae</taxon>
        <taxon>Kuraishia</taxon>
    </lineage>
</organism>